<dbReference type="InterPro" id="IPR008979">
    <property type="entry name" value="Galactose-bd-like_sf"/>
</dbReference>
<dbReference type="Gene3D" id="2.60.120.260">
    <property type="entry name" value="Galactose-binding domain-like"/>
    <property type="match status" value="1"/>
</dbReference>
<reference evidence="1 2" key="1">
    <citation type="submission" date="2020-08" db="EMBL/GenBank/DDBJ databases">
        <title>Genomic Encyclopedia of Type Strains, Phase IV (KMG-IV): sequencing the most valuable type-strain genomes for metagenomic binning, comparative biology and taxonomic classification.</title>
        <authorList>
            <person name="Goeker M."/>
        </authorList>
    </citation>
    <scope>NUCLEOTIDE SEQUENCE [LARGE SCALE GENOMIC DNA]</scope>
    <source>
        <strain evidence="1 2">DSM 23562</strain>
    </source>
</reference>
<protein>
    <recommendedName>
        <fullName evidence="3">CBM-cenC domain-containing protein</fullName>
    </recommendedName>
</protein>
<proteinExistence type="predicted"/>
<evidence type="ECO:0000313" key="1">
    <source>
        <dbReference type="EMBL" id="MBB6053368.1"/>
    </source>
</evidence>
<dbReference type="RefSeq" id="WP_184203462.1">
    <property type="nucleotide sequence ID" value="NZ_JACHGW010000006.1"/>
</dbReference>
<name>A0A7W9SWP6_ARMRO</name>
<dbReference type="EMBL" id="JACHGW010000006">
    <property type="protein sequence ID" value="MBB6053368.1"/>
    <property type="molecule type" value="Genomic_DNA"/>
</dbReference>
<accession>A0A7W9SWP6</accession>
<organism evidence="1 2">
    <name type="scientific">Armatimonas rosea</name>
    <dbReference type="NCBI Taxonomy" id="685828"/>
    <lineage>
        <taxon>Bacteria</taxon>
        <taxon>Bacillati</taxon>
        <taxon>Armatimonadota</taxon>
        <taxon>Armatimonadia</taxon>
        <taxon>Armatimonadales</taxon>
        <taxon>Armatimonadaceae</taxon>
        <taxon>Armatimonas</taxon>
    </lineage>
</organism>
<evidence type="ECO:0000313" key="2">
    <source>
        <dbReference type="Proteomes" id="UP000520814"/>
    </source>
</evidence>
<keyword evidence="2" id="KW-1185">Reference proteome</keyword>
<dbReference type="SUPFAM" id="SSF49785">
    <property type="entry name" value="Galactose-binding domain-like"/>
    <property type="match status" value="1"/>
</dbReference>
<gene>
    <name evidence="1" type="ORF">HNQ39_005202</name>
</gene>
<sequence length="190" mass="20463">MRIIIKPLGMVFFALAIGGGFAAVSLKKTGPLGIGAGAVALSGHGNNVVAEEKWKFYTEKGAVGNMTVTRETIEGAPRNGLKILADRPGEQPWNLGISNALGTPFKAGEKLQLRFWGRSEQGSQVTIILQRNVPGFPDCFKQTLTLTPQWKSYQYDVTTTAMAQWESMIAVHAGFQAGSLELAGVELVRV</sequence>
<evidence type="ECO:0008006" key="3">
    <source>
        <dbReference type="Google" id="ProtNLM"/>
    </source>
</evidence>
<comment type="caution">
    <text evidence="1">The sequence shown here is derived from an EMBL/GenBank/DDBJ whole genome shotgun (WGS) entry which is preliminary data.</text>
</comment>
<dbReference type="Proteomes" id="UP000520814">
    <property type="component" value="Unassembled WGS sequence"/>
</dbReference>
<dbReference type="AlphaFoldDB" id="A0A7W9SWP6"/>